<dbReference type="SUPFAM" id="SSF52540">
    <property type="entry name" value="P-loop containing nucleoside triphosphate hydrolases"/>
    <property type="match status" value="1"/>
</dbReference>
<evidence type="ECO:0000256" key="1">
    <source>
        <dbReference type="ARBA" id="ARBA00005417"/>
    </source>
</evidence>
<accession>A0A934SC08</accession>
<evidence type="ECO:0000259" key="6">
    <source>
        <dbReference type="PROSITE" id="PS50893"/>
    </source>
</evidence>
<dbReference type="InterPro" id="IPR017871">
    <property type="entry name" value="ABC_transporter-like_CS"/>
</dbReference>
<dbReference type="RefSeq" id="WP_200269725.1">
    <property type="nucleotide sequence ID" value="NZ_JAENIJ010000011.1"/>
</dbReference>
<keyword evidence="2" id="KW-0813">Transport</keyword>
<dbReference type="PANTHER" id="PTHR42711">
    <property type="entry name" value="ABC TRANSPORTER ATP-BINDING PROTEIN"/>
    <property type="match status" value="1"/>
</dbReference>
<dbReference type="InterPro" id="IPR050763">
    <property type="entry name" value="ABC_transporter_ATP-binding"/>
</dbReference>
<feature type="domain" description="ABC transporter" evidence="6">
    <location>
        <begin position="7"/>
        <end position="237"/>
    </location>
</feature>
<gene>
    <name evidence="7" type="ORF">JIN85_08805</name>
</gene>
<keyword evidence="8" id="KW-1185">Reference proteome</keyword>
<organism evidence="7 8">
    <name type="scientific">Luteolibacter pohnpeiensis</name>
    <dbReference type="NCBI Taxonomy" id="454153"/>
    <lineage>
        <taxon>Bacteria</taxon>
        <taxon>Pseudomonadati</taxon>
        <taxon>Verrucomicrobiota</taxon>
        <taxon>Verrucomicrobiia</taxon>
        <taxon>Verrucomicrobiales</taxon>
        <taxon>Verrucomicrobiaceae</taxon>
        <taxon>Luteolibacter</taxon>
    </lineage>
</organism>
<dbReference type="Proteomes" id="UP000603141">
    <property type="component" value="Unassembled WGS sequence"/>
</dbReference>
<dbReference type="Pfam" id="PF00005">
    <property type="entry name" value="ABC_tran"/>
    <property type="match status" value="1"/>
</dbReference>
<comment type="caution">
    <text evidence="7">The sequence shown here is derived from an EMBL/GenBank/DDBJ whole genome shotgun (WGS) entry which is preliminary data.</text>
</comment>
<keyword evidence="4" id="KW-0547">Nucleotide-binding</keyword>
<keyword evidence="3" id="KW-0536">Nodulation</keyword>
<reference evidence="7" key="1">
    <citation type="submission" date="2021-01" db="EMBL/GenBank/DDBJ databases">
        <title>Modified the classification status of verrucomicrobia.</title>
        <authorList>
            <person name="Feng X."/>
        </authorList>
    </citation>
    <scope>NUCLEOTIDE SEQUENCE</scope>
    <source>
        <strain evidence="7">KCTC 22041</strain>
    </source>
</reference>
<dbReference type="PROSITE" id="PS50893">
    <property type="entry name" value="ABC_TRANSPORTER_2"/>
    <property type="match status" value="1"/>
</dbReference>
<dbReference type="PROSITE" id="PS00211">
    <property type="entry name" value="ABC_TRANSPORTER_1"/>
    <property type="match status" value="1"/>
</dbReference>
<evidence type="ECO:0000313" key="8">
    <source>
        <dbReference type="Proteomes" id="UP000603141"/>
    </source>
</evidence>
<dbReference type="InterPro" id="IPR027417">
    <property type="entry name" value="P-loop_NTPase"/>
</dbReference>
<dbReference type="Gene3D" id="3.40.50.300">
    <property type="entry name" value="P-loop containing nucleotide triphosphate hydrolases"/>
    <property type="match status" value="1"/>
</dbReference>
<dbReference type="AlphaFoldDB" id="A0A934SC08"/>
<evidence type="ECO:0000256" key="4">
    <source>
        <dbReference type="ARBA" id="ARBA00022741"/>
    </source>
</evidence>
<keyword evidence="5 7" id="KW-0067">ATP-binding</keyword>
<dbReference type="GO" id="GO:0016887">
    <property type="term" value="F:ATP hydrolysis activity"/>
    <property type="evidence" value="ECO:0007669"/>
    <property type="project" value="InterPro"/>
</dbReference>
<dbReference type="EMBL" id="JAENIJ010000011">
    <property type="protein sequence ID" value="MBK1882513.1"/>
    <property type="molecule type" value="Genomic_DNA"/>
</dbReference>
<evidence type="ECO:0000256" key="5">
    <source>
        <dbReference type="ARBA" id="ARBA00022840"/>
    </source>
</evidence>
<comment type="similarity">
    <text evidence="1">Belongs to the ABC transporter superfamily.</text>
</comment>
<dbReference type="GO" id="GO:0005524">
    <property type="term" value="F:ATP binding"/>
    <property type="evidence" value="ECO:0007669"/>
    <property type="project" value="UniProtKB-KW"/>
</dbReference>
<dbReference type="InterPro" id="IPR003593">
    <property type="entry name" value="AAA+_ATPase"/>
</dbReference>
<evidence type="ECO:0000256" key="3">
    <source>
        <dbReference type="ARBA" id="ARBA00022458"/>
    </source>
</evidence>
<name>A0A934SC08_9BACT</name>
<dbReference type="SMART" id="SM00382">
    <property type="entry name" value="AAA"/>
    <property type="match status" value="1"/>
</dbReference>
<sequence>MSAPLVLSARSVAKRFGDFEALCALDLEVKTGECVGLLGPNGAGKSTFIGCLYGVVQRTGGELEVFGMDPAGQARAIKRRIGVVPQENALDEGLTVLENMRIYARFSGLKKASADERILQLLERMSLETKRDATINTLSGGMKRRLTFVRALLADPELLILDEPTTGLDPSVRHLLWETVTSLRSQGKTILVTTHYMHEAEVLCDRIVILDQGKVVAAGAPRELIAQETPGYVGIFSGDAQEDIRPHLKADWEFFHQGHQCCVRAPAFDDLLELQKSAGVDALQLRPANLEDVYLKLTGSELKQHD</sequence>
<dbReference type="InterPro" id="IPR003439">
    <property type="entry name" value="ABC_transporter-like_ATP-bd"/>
</dbReference>
<evidence type="ECO:0000256" key="2">
    <source>
        <dbReference type="ARBA" id="ARBA00022448"/>
    </source>
</evidence>
<protein>
    <submittedName>
        <fullName evidence="7">ABC transporter ATP-binding protein</fullName>
    </submittedName>
</protein>
<dbReference type="PANTHER" id="PTHR42711:SF5">
    <property type="entry name" value="ABC TRANSPORTER ATP-BINDING PROTEIN NATA"/>
    <property type="match status" value="1"/>
</dbReference>
<proteinExistence type="inferred from homology"/>
<evidence type="ECO:0000313" key="7">
    <source>
        <dbReference type="EMBL" id="MBK1882513.1"/>
    </source>
</evidence>